<dbReference type="Pfam" id="PF02843">
    <property type="entry name" value="GARS_C"/>
    <property type="match status" value="1"/>
</dbReference>
<protein>
    <recommendedName>
        <fullName evidence="4 14">Phosphoribosylamine--glycine ligase</fullName>
        <ecNumber evidence="4 14">6.3.4.13</ecNumber>
    </recommendedName>
    <alternativeName>
        <fullName evidence="14">GARS</fullName>
    </alternativeName>
    <alternativeName>
        <fullName evidence="12 14">Glycinamide ribonucleotide synthetase</fullName>
    </alternativeName>
    <alternativeName>
        <fullName evidence="13 14">Phosphoribosylglycinamide synthetase</fullName>
    </alternativeName>
</protein>
<dbReference type="PROSITE" id="PS00184">
    <property type="entry name" value="GARS"/>
    <property type="match status" value="1"/>
</dbReference>
<dbReference type="InterPro" id="IPR020559">
    <property type="entry name" value="PRibGlycinamide_synth_CS"/>
</dbReference>
<dbReference type="KEGG" id="dfl:DFE_3117"/>
<dbReference type="AlphaFoldDB" id="A0A2Z6B301"/>
<evidence type="ECO:0000313" key="18">
    <source>
        <dbReference type="Proteomes" id="UP000269883"/>
    </source>
</evidence>
<evidence type="ECO:0000256" key="5">
    <source>
        <dbReference type="ARBA" id="ARBA00022598"/>
    </source>
</evidence>
<sequence length="424" mass="45340">MRILIVGSGGREHALAWKLAQSPKVDKMFIAPGNGGTAQLGENVDINDDDLPAIAAFARNNAIDLVVTGPELPLVLGLKETLDQEGITCFGPNAFAAQLEGSKAFSKTVMRAAGVPTADFEVFDDYDQARAHVDERSMPCVIKADGLAAGKGVVVAKTREEALEALDEMMVKQVFGAAGERVVVEDALIGEEASFLAFSDGVNISVMPSSQDHKAVYEGDKGPNTGGMGAYTPAPILPKADYEKTAEMTLAPIIRHMAKAGHPFKGVLYAGLMYTDEGPKVLEYNVRFGDPECQPLLTRLDSDLFEIMMACVNGTLDEMSIDWNDETSVCVVLAAEGYPKSYPKGMEITGLADADAMDKVKVFQAGTKAEGDKILSSGGRILGVTALGADLSSAKELAYQAIEKIHFDNCYFRRDIGDKGLKRS</sequence>
<dbReference type="InterPro" id="IPR020560">
    <property type="entry name" value="PRibGlycinamide_synth_C-dom"/>
</dbReference>
<keyword evidence="10" id="KW-0464">Manganese</keyword>
<evidence type="ECO:0000256" key="3">
    <source>
        <dbReference type="ARBA" id="ARBA00005174"/>
    </source>
</evidence>
<dbReference type="SMART" id="SM01209">
    <property type="entry name" value="GARS_A"/>
    <property type="match status" value="1"/>
</dbReference>
<keyword evidence="5 14" id="KW-0436">Ligase</keyword>
<dbReference type="GO" id="GO:0046872">
    <property type="term" value="F:metal ion binding"/>
    <property type="evidence" value="ECO:0007669"/>
    <property type="project" value="UniProtKB-KW"/>
</dbReference>
<dbReference type="UniPathway" id="UPA00074">
    <property type="reaction ID" value="UER00125"/>
</dbReference>
<dbReference type="InterPro" id="IPR020562">
    <property type="entry name" value="PRibGlycinamide_synth_N"/>
</dbReference>
<dbReference type="PROSITE" id="PS50975">
    <property type="entry name" value="ATP_GRASP"/>
    <property type="match status" value="1"/>
</dbReference>
<accession>A0A2Z6B301</accession>
<keyword evidence="9 15" id="KW-0067">ATP-binding</keyword>
<dbReference type="EMBL" id="AP017378">
    <property type="protein sequence ID" value="BBD09843.1"/>
    <property type="molecule type" value="Genomic_DNA"/>
</dbReference>
<dbReference type="Proteomes" id="UP000269883">
    <property type="component" value="Chromosome"/>
</dbReference>
<keyword evidence="7 15" id="KW-0547">Nucleotide-binding</keyword>
<comment type="cofactor">
    <cofactor evidence="1">
        <name>Mn(2+)</name>
        <dbReference type="ChEBI" id="CHEBI:29035"/>
    </cofactor>
</comment>
<dbReference type="InterPro" id="IPR011761">
    <property type="entry name" value="ATP-grasp"/>
</dbReference>
<evidence type="ECO:0000313" key="17">
    <source>
        <dbReference type="EMBL" id="BBD09843.1"/>
    </source>
</evidence>
<dbReference type="RefSeq" id="WP_126380852.1">
    <property type="nucleotide sequence ID" value="NZ_AP017378.1"/>
</dbReference>
<evidence type="ECO:0000256" key="2">
    <source>
        <dbReference type="ARBA" id="ARBA00001946"/>
    </source>
</evidence>
<dbReference type="InterPro" id="IPR000115">
    <property type="entry name" value="PRibGlycinamide_synth"/>
</dbReference>
<name>A0A2Z6B301_9BACT</name>
<dbReference type="Gene3D" id="3.30.1490.20">
    <property type="entry name" value="ATP-grasp fold, A domain"/>
    <property type="match status" value="1"/>
</dbReference>
<evidence type="ECO:0000256" key="14">
    <source>
        <dbReference type="HAMAP-Rule" id="MF_00138"/>
    </source>
</evidence>
<dbReference type="GO" id="GO:0006189">
    <property type="term" value="P:'de novo' IMP biosynthetic process"/>
    <property type="evidence" value="ECO:0007669"/>
    <property type="project" value="UniProtKB-UniRule"/>
</dbReference>
<gene>
    <name evidence="14" type="primary">purD</name>
    <name evidence="17" type="ORF">DFE_3117</name>
</gene>
<dbReference type="HAMAP" id="MF_00138">
    <property type="entry name" value="GARS"/>
    <property type="match status" value="1"/>
</dbReference>
<proteinExistence type="inferred from homology"/>
<dbReference type="SUPFAM" id="SSF56059">
    <property type="entry name" value="Glutathione synthetase ATP-binding domain-like"/>
    <property type="match status" value="1"/>
</dbReference>
<dbReference type="FunFam" id="3.30.1490.20:FF:000006">
    <property type="entry name" value="phosphoribosylamine--glycine ligase, chloroplastic-like"/>
    <property type="match status" value="1"/>
</dbReference>
<evidence type="ECO:0000256" key="4">
    <source>
        <dbReference type="ARBA" id="ARBA00013255"/>
    </source>
</evidence>
<comment type="catalytic activity">
    <reaction evidence="14">
        <text>5-phospho-beta-D-ribosylamine + glycine + ATP = N(1)-(5-phospho-beta-D-ribosyl)glycinamide + ADP + phosphate + H(+)</text>
        <dbReference type="Rhea" id="RHEA:17453"/>
        <dbReference type="ChEBI" id="CHEBI:15378"/>
        <dbReference type="ChEBI" id="CHEBI:30616"/>
        <dbReference type="ChEBI" id="CHEBI:43474"/>
        <dbReference type="ChEBI" id="CHEBI:57305"/>
        <dbReference type="ChEBI" id="CHEBI:58681"/>
        <dbReference type="ChEBI" id="CHEBI:143788"/>
        <dbReference type="ChEBI" id="CHEBI:456216"/>
        <dbReference type="EC" id="6.3.4.13"/>
    </reaction>
</comment>
<evidence type="ECO:0000259" key="16">
    <source>
        <dbReference type="PROSITE" id="PS50975"/>
    </source>
</evidence>
<dbReference type="InterPro" id="IPR011054">
    <property type="entry name" value="Rudment_hybrid_motif"/>
</dbReference>
<dbReference type="GO" id="GO:0004637">
    <property type="term" value="F:phosphoribosylamine-glycine ligase activity"/>
    <property type="evidence" value="ECO:0007669"/>
    <property type="project" value="UniProtKB-UniRule"/>
</dbReference>
<evidence type="ECO:0000256" key="13">
    <source>
        <dbReference type="ARBA" id="ARBA00042864"/>
    </source>
</evidence>
<dbReference type="Gene3D" id="3.40.50.20">
    <property type="match status" value="1"/>
</dbReference>
<dbReference type="SMART" id="SM01210">
    <property type="entry name" value="GARS_C"/>
    <property type="match status" value="1"/>
</dbReference>
<reference evidence="17 18" key="1">
    <citation type="journal article" date="2018" name="Sci. Adv.">
        <title>Multi-heme cytochromes provide a pathway for survival in energy-limited environments.</title>
        <authorList>
            <person name="Deng X."/>
            <person name="Dohmae N."/>
            <person name="Nealson K.H."/>
            <person name="Hashimoto K."/>
            <person name="Okamoto A."/>
        </authorList>
    </citation>
    <scope>NUCLEOTIDE SEQUENCE [LARGE SCALE GENOMIC DNA]</scope>
    <source>
        <strain evidence="17 18">IS5</strain>
    </source>
</reference>
<feature type="domain" description="ATP-grasp" evidence="16">
    <location>
        <begin position="107"/>
        <end position="313"/>
    </location>
</feature>
<evidence type="ECO:0000256" key="8">
    <source>
        <dbReference type="ARBA" id="ARBA00022755"/>
    </source>
</evidence>
<evidence type="ECO:0000256" key="12">
    <source>
        <dbReference type="ARBA" id="ARBA00042242"/>
    </source>
</evidence>
<dbReference type="Pfam" id="PF02844">
    <property type="entry name" value="GARS_N"/>
    <property type="match status" value="1"/>
</dbReference>
<dbReference type="OrthoDB" id="9807240at2"/>
<keyword evidence="8 14" id="KW-0658">Purine biosynthesis</keyword>
<dbReference type="PANTHER" id="PTHR43472:SF1">
    <property type="entry name" value="PHOSPHORIBOSYLAMINE--GLYCINE LIGASE, CHLOROPLASTIC"/>
    <property type="match status" value="1"/>
</dbReference>
<dbReference type="EC" id="6.3.4.13" evidence="4 14"/>
<evidence type="ECO:0000256" key="9">
    <source>
        <dbReference type="ARBA" id="ARBA00022840"/>
    </source>
</evidence>
<dbReference type="FunFam" id="3.90.600.10:FF:000001">
    <property type="entry name" value="Trifunctional purine biosynthetic protein adenosine-3"/>
    <property type="match status" value="1"/>
</dbReference>
<organism evidence="17 18">
    <name type="scientific">Desulfovibrio ferrophilus</name>
    <dbReference type="NCBI Taxonomy" id="241368"/>
    <lineage>
        <taxon>Bacteria</taxon>
        <taxon>Pseudomonadati</taxon>
        <taxon>Thermodesulfobacteriota</taxon>
        <taxon>Desulfovibrionia</taxon>
        <taxon>Desulfovibrionales</taxon>
        <taxon>Desulfovibrionaceae</taxon>
        <taxon>Desulfovibrio</taxon>
    </lineage>
</organism>
<dbReference type="Gene3D" id="3.90.600.10">
    <property type="entry name" value="Phosphoribosylglycinamide synthetase, C-terminal domain"/>
    <property type="match status" value="1"/>
</dbReference>
<evidence type="ECO:0000256" key="15">
    <source>
        <dbReference type="PROSITE-ProRule" id="PRU00409"/>
    </source>
</evidence>
<dbReference type="GO" id="GO:0005524">
    <property type="term" value="F:ATP binding"/>
    <property type="evidence" value="ECO:0007669"/>
    <property type="project" value="UniProtKB-UniRule"/>
</dbReference>
<dbReference type="GO" id="GO:0009113">
    <property type="term" value="P:purine nucleobase biosynthetic process"/>
    <property type="evidence" value="ECO:0007669"/>
    <property type="project" value="InterPro"/>
</dbReference>
<comment type="pathway">
    <text evidence="3 14">Purine metabolism; IMP biosynthesis via de novo pathway; N(1)-(5-phospho-D-ribosyl)glycinamide from 5-phospho-alpha-D-ribose 1-diphosphate: step 2/2.</text>
</comment>
<dbReference type="Gene3D" id="3.30.470.20">
    <property type="entry name" value="ATP-grasp fold, B domain"/>
    <property type="match status" value="1"/>
</dbReference>
<dbReference type="SUPFAM" id="SSF52440">
    <property type="entry name" value="PreATP-grasp domain"/>
    <property type="match status" value="1"/>
</dbReference>
<evidence type="ECO:0000256" key="11">
    <source>
        <dbReference type="ARBA" id="ARBA00038345"/>
    </source>
</evidence>
<evidence type="ECO:0000256" key="10">
    <source>
        <dbReference type="ARBA" id="ARBA00023211"/>
    </source>
</evidence>
<comment type="cofactor">
    <cofactor evidence="2">
        <name>Mg(2+)</name>
        <dbReference type="ChEBI" id="CHEBI:18420"/>
    </cofactor>
</comment>
<dbReference type="FunFam" id="3.30.470.20:FF:000018">
    <property type="entry name" value="Trifunctional purine biosynthetic protein adenosine-3"/>
    <property type="match status" value="1"/>
</dbReference>
<keyword evidence="6" id="KW-0479">Metal-binding</keyword>
<keyword evidence="18" id="KW-1185">Reference proteome</keyword>
<dbReference type="PANTHER" id="PTHR43472">
    <property type="entry name" value="PHOSPHORIBOSYLAMINE--GLYCINE LIGASE"/>
    <property type="match status" value="1"/>
</dbReference>
<dbReference type="InterPro" id="IPR020561">
    <property type="entry name" value="PRibGlycinamid_synth_ATP-grasp"/>
</dbReference>
<dbReference type="InterPro" id="IPR016185">
    <property type="entry name" value="PreATP-grasp_dom_sf"/>
</dbReference>
<dbReference type="FunFam" id="3.40.50.20:FF:000006">
    <property type="entry name" value="Phosphoribosylamine--glycine ligase, chloroplastic"/>
    <property type="match status" value="1"/>
</dbReference>
<dbReference type="SUPFAM" id="SSF51246">
    <property type="entry name" value="Rudiment single hybrid motif"/>
    <property type="match status" value="1"/>
</dbReference>
<evidence type="ECO:0000256" key="1">
    <source>
        <dbReference type="ARBA" id="ARBA00001936"/>
    </source>
</evidence>
<dbReference type="InterPro" id="IPR037123">
    <property type="entry name" value="PRibGlycinamide_synth_C_sf"/>
</dbReference>
<dbReference type="InterPro" id="IPR013815">
    <property type="entry name" value="ATP_grasp_subdomain_1"/>
</dbReference>
<evidence type="ECO:0000256" key="7">
    <source>
        <dbReference type="ARBA" id="ARBA00022741"/>
    </source>
</evidence>
<dbReference type="NCBIfam" id="TIGR00877">
    <property type="entry name" value="purD"/>
    <property type="match status" value="1"/>
</dbReference>
<dbReference type="Pfam" id="PF01071">
    <property type="entry name" value="GARS_A"/>
    <property type="match status" value="1"/>
</dbReference>
<evidence type="ECO:0000256" key="6">
    <source>
        <dbReference type="ARBA" id="ARBA00022723"/>
    </source>
</evidence>
<comment type="similarity">
    <text evidence="11 14">Belongs to the GARS family.</text>
</comment>